<evidence type="ECO:0000313" key="2">
    <source>
        <dbReference type="EMBL" id="KFV87597.1"/>
    </source>
</evidence>
<evidence type="ECO:0000313" key="1">
    <source>
        <dbReference type="EMBL" id="KFV87595.1"/>
    </source>
</evidence>
<dbReference type="Proteomes" id="UP000053584">
    <property type="component" value="Unassembled WGS sequence"/>
</dbReference>
<dbReference type="AlphaFoldDB" id="A0A093I8V6"/>
<organism evidence="2 3">
    <name type="scientific">Struthio camelus australis</name>
    <dbReference type="NCBI Taxonomy" id="441894"/>
    <lineage>
        <taxon>Eukaryota</taxon>
        <taxon>Metazoa</taxon>
        <taxon>Chordata</taxon>
        <taxon>Craniata</taxon>
        <taxon>Vertebrata</taxon>
        <taxon>Euteleostomi</taxon>
        <taxon>Archelosauria</taxon>
        <taxon>Archosauria</taxon>
        <taxon>Dinosauria</taxon>
        <taxon>Saurischia</taxon>
        <taxon>Theropoda</taxon>
        <taxon>Coelurosauria</taxon>
        <taxon>Aves</taxon>
        <taxon>Palaeognathae</taxon>
        <taxon>Struthioniformes</taxon>
        <taxon>Struthionidae</taxon>
        <taxon>Struthio</taxon>
    </lineage>
</organism>
<reference evidence="2 3" key="1">
    <citation type="submission" date="2014-04" db="EMBL/GenBank/DDBJ databases">
        <title>Genome evolution of avian class.</title>
        <authorList>
            <person name="Zhang G."/>
            <person name="Li C."/>
        </authorList>
    </citation>
    <scope>NUCLEOTIDE SEQUENCE [LARGE SCALE GENOMIC DNA]</scope>
    <source>
        <strain evidence="2">BGI_N308</strain>
    </source>
</reference>
<dbReference type="EMBL" id="KL206964">
    <property type="protein sequence ID" value="KFV87595.1"/>
    <property type="molecule type" value="Genomic_DNA"/>
</dbReference>
<feature type="non-terminal residue" evidence="2">
    <location>
        <position position="104"/>
    </location>
</feature>
<feature type="non-terminal residue" evidence="2">
    <location>
        <position position="1"/>
    </location>
</feature>
<name>A0A093I8V6_STRCA</name>
<proteinExistence type="predicted"/>
<keyword evidence="3" id="KW-1185">Reference proteome</keyword>
<accession>A0A093I8V6</accession>
<protein>
    <submittedName>
        <fullName evidence="2">Uncharacterized protein</fullName>
    </submittedName>
</protein>
<dbReference type="EMBL" id="KL206964">
    <property type="protein sequence ID" value="KFV87597.1"/>
    <property type="molecule type" value="Genomic_DNA"/>
</dbReference>
<evidence type="ECO:0000313" key="3">
    <source>
        <dbReference type="Proteomes" id="UP000053584"/>
    </source>
</evidence>
<gene>
    <name evidence="1" type="ORF">N308_07600</name>
    <name evidence="2" type="ORF">N308_07602</name>
</gene>
<sequence length="104" mass="11572">LLDEQLPLNPHPKIGGISVYERMSPQGHLKPILPQFCEHLRHIGELDGVKVKVPVRLRVRVVDFNVTAVKTVLLNLFCKSQEFILVDIVFVQGPGGPDRVAEGV</sequence>